<proteinExistence type="predicted"/>
<sequence>MASGSSSSPGSDTSWSARSFETDGDEAQVCAVVPSTHQSRRPTWLLRLTFRVQDLIDSFSWIRFVYYLCSYSYFCLMMYLAYVVLPLPGHWDTKYQSDKVPMVYQDFTNYFGGFQGFADCNIRAIDLYTPPQDASKYCSRRADLLESMSQGGRIGFDTPYWPKDCHYRWYTVAEICMILERFDTVVFVGDFSLQTIYNGFNILLRQDLAFGALKTWDMDNDLLQQCRCDNQFIVQACTGHFVTTSEDVVRNTNTAEHSSPYACSRTPHAFLQMDKAPASNDVLQKFRTLVPQVPQSNYKPVPVIHSLSPTTLSAEAAGRSILEFLALADASKRKTPMLWIGPTAAGHIDIKDRKGNQEIWDFDKQLAHVAAQNDIEVLKMWNVTVQASSWDGLRFSEKVALTQAMMVINWLSRLESS</sequence>
<feature type="transmembrane region" description="Helical" evidence="1">
    <location>
        <begin position="64"/>
        <end position="85"/>
    </location>
</feature>
<dbReference type="Proteomes" id="UP001203852">
    <property type="component" value="Unassembled WGS sequence"/>
</dbReference>
<keyword evidence="1" id="KW-0812">Transmembrane</keyword>
<gene>
    <name evidence="2" type="ORF">EDD36DRAFT_465565</name>
</gene>
<keyword evidence="1" id="KW-1133">Transmembrane helix</keyword>
<dbReference type="AlphaFoldDB" id="A0AAN6DWD4"/>
<keyword evidence="1" id="KW-0472">Membrane</keyword>
<protein>
    <submittedName>
        <fullName evidence="2">Uncharacterized protein</fullName>
    </submittedName>
</protein>
<reference evidence="2" key="1">
    <citation type="journal article" date="2022" name="bioRxiv">
        <title>Deciphering the potential niche of two novel black yeast fungi from a biological soil crust based on their genomes, phenotypes, and melanin regulation.</title>
        <authorList>
            <consortium name="DOE Joint Genome Institute"/>
            <person name="Carr E.C."/>
            <person name="Barton Q."/>
            <person name="Grambo S."/>
            <person name="Sullivan M."/>
            <person name="Renfro C.M."/>
            <person name="Kuo A."/>
            <person name="Pangilinan J."/>
            <person name="Lipzen A."/>
            <person name="Keymanesh K."/>
            <person name="Savage E."/>
            <person name="Barry K."/>
            <person name="Grigoriev I.V."/>
            <person name="Riekhof W.R."/>
            <person name="Harris S.S."/>
        </authorList>
    </citation>
    <scope>NUCLEOTIDE SEQUENCE</scope>
    <source>
        <strain evidence="2">JF 03-4F</strain>
    </source>
</reference>
<comment type="caution">
    <text evidence="2">The sequence shown here is derived from an EMBL/GenBank/DDBJ whole genome shotgun (WGS) entry which is preliminary data.</text>
</comment>
<evidence type="ECO:0000313" key="2">
    <source>
        <dbReference type="EMBL" id="KAI1613441.1"/>
    </source>
</evidence>
<dbReference type="EMBL" id="MU404354">
    <property type="protein sequence ID" value="KAI1613441.1"/>
    <property type="molecule type" value="Genomic_DNA"/>
</dbReference>
<keyword evidence="3" id="KW-1185">Reference proteome</keyword>
<evidence type="ECO:0000313" key="3">
    <source>
        <dbReference type="Proteomes" id="UP001203852"/>
    </source>
</evidence>
<organism evidence="2 3">
    <name type="scientific">Exophiala viscosa</name>
    <dbReference type="NCBI Taxonomy" id="2486360"/>
    <lineage>
        <taxon>Eukaryota</taxon>
        <taxon>Fungi</taxon>
        <taxon>Dikarya</taxon>
        <taxon>Ascomycota</taxon>
        <taxon>Pezizomycotina</taxon>
        <taxon>Eurotiomycetes</taxon>
        <taxon>Chaetothyriomycetidae</taxon>
        <taxon>Chaetothyriales</taxon>
        <taxon>Herpotrichiellaceae</taxon>
        <taxon>Exophiala</taxon>
    </lineage>
</organism>
<evidence type="ECO:0000256" key="1">
    <source>
        <dbReference type="SAM" id="Phobius"/>
    </source>
</evidence>
<name>A0AAN6DWD4_9EURO</name>
<accession>A0AAN6DWD4</accession>